<dbReference type="GO" id="GO:0005737">
    <property type="term" value="C:cytoplasm"/>
    <property type="evidence" value="ECO:0007669"/>
    <property type="project" value="UniProtKB-SubCell"/>
</dbReference>
<feature type="modified residue" description="N5-methylglutamine" evidence="4">
    <location>
        <position position="251"/>
    </location>
</feature>
<comment type="function">
    <text evidence="4">Peptide chain release factor 2 directs the termination of translation in response to the peptide chain termination codons UGA and UAA.</text>
</comment>
<keyword evidence="6" id="KW-0175">Coiled coil</keyword>
<dbReference type="InterPro" id="IPR004374">
    <property type="entry name" value="PrfB"/>
</dbReference>
<feature type="coiled-coil region" evidence="6">
    <location>
        <begin position="52"/>
        <end position="82"/>
    </location>
</feature>
<comment type="subcellular location">
    <subcellularLocation>
        <location evidence="4">Cytoplasm</location>
    </subcellularLocation>
</comment>
<dbReference type="NCBIfam" id="TIGR00020">
    <property type="entry name" value="prfB"/>
    <property type="match status" value="1"/>
</dbReference>
<evidence type="ECO:0000313" key="9">
    <source>
        <dbReference type="Proteomes" id="UP000178570"/>
    </source>
</evidence>
<evidence type="ECO:0000256" key="2">
    <source>
        <dbReference type="ARBA" id="ARBA00022481"/>
    </source>
</evidence>
<dbReference type="Gene3D" id="3.30.70.1660">
    <property type="match status" value="1"/>
</dbReference>
<accession>A0A1G1XJP6</accession>
<dbReference type="SMART" id="SM00937">
    <property type="entry name" value="PCRF"/>
    <property type="match status" value="1"/>
</dbReference>
<name>A0A1G1XJP6_9BACT</name>
<dbReference type="Pfam" id="PF03462">
    <property type="entry name" value="PCRF"/>
    <property type="match status" value="1"/>
</dbReference>
<dbReference type="SUPFAM" id="SSF75620">
    <property type="entry name" value="Release factor"/>
    <property type="match status" value="1"/>
</dbReference>
<evidence type="ECO:0000256" key="5">
    <source>
        <dbReference type="NCBIfam" id="TIGR00020"/>
    </source>
</evidence>
<dbReference type="Gene3D" id="3.30.160.20">
    <property type="match status" value="1"/>
</dbReference>
<comment type="caution">
    <text evidence="8">The sequence shown here is derived from an EMBL/GenBank/DDBJ whole genome shotgun (WGS) entry which is preliminary data.</text>
</comment>
<dbReference type="InterPro" id="IPR005139">
    <property type="entry name" value="PCRF"/>
</dbReference>
<keyword evidence="2 4" id="KW-0488">Methylation</keyword>
<gene>
    <name evidence="4" type="primary">prfB</name>
    <name evidence="8" type="ORF">A2570_03130</name>
</gene>
<feature type="domain" description="Prokaryotic-type class I peptide chain release factors" evidence="7">
    <location>
        <begin position="244"/>
        <end position="260"/>
    </location>
</feature>
<evidence type="ECO:0000256" key="6">
    <source>
        <dbReference type="SAM" id="Coils"/>
    </source>
</evidence>
<evidence type="ECO:0000256" key="3">
    <source>
        <dbReference type="ARBA" id="ARBA00022917"/>
    </source>
</evidence>
<evidence type="ECO:0000256" key="4">
    <source>
        <dbReference type="HAMAP-Rule" id="MF_00094"/>
    </source>
</evidence>
<dbReference type="HAMAP" id="MF_00094">
    <property type="entry name" value="Rel_fac_2"/>
    <property type="match status" value="1"/>
</dbReference>
<dbReference type="STRING" id="1797529.A2570_03130"/>
<dbReference type="PANTHER" id="PTHR43116">
    <property type="entry name" value="PEPTIDE CHAIN RELEASE FACTOR 2"/>
    <property type="match status" value="1"/>
</dbReference>
<dbReference type="EMBL" id="MHHY01000009">
    <property type="protein sequence ID" value="OGY40249.1"/>
    <property type="molecule type" value="Genomic_DNA"/>
</dbReference>
<comment type="PTM">
    <text evidence="4">Methylated by PrmC. Methylation increases the termination efficiency of RF2.</text>
</comment>
<protein>
    <recommendedName>
        <fullName evidence="4 5">Peptide chain release factor 2</fullName>
        <shortName evidence="4">RF-2</shortName>
    </recommendedName>
</protein>
<reference evidence="8 9" key="1">
    <citation type="journal article" date="2016" name="Nat. Commun.">
        <title>Thousands of microbial genomes shed light on interconnected biogeochemical processes in an aquifer system.</title>
        <authorList>
            <person name="Anantharaman K."/>
            <person name="Brown C.T."/>
            <person name="Hug L.A."/>
            <person name="Sharon I."/>
            <person name="Castelle C.J."/>
            <person name="Probst A.J."/>
            <person name="Thomas B.C."/>
            <person name="Singh A."/>
            <person name="Wilkins M.J."/>
            <person name="Karaoz U."/>
            <person name="Brodie E.L."/>
            <person name="Williams K.H."/>
            <person name="Hubbard S.S."/>
            <person name="Banfield J.F."/>
        </authorList>
    </citation>
    <scope>NUCLEOTIDE SEQUENCE [LARGE SCALE GENOMIC DNA]</scope>
</reference>
<comment type="similarity">
    <text evidence="1 4">Belongs to the prokaryotic/mitochondrial release factor family.</text>
</comment>
<dbReference type="InterPro" id="IPR000352">
    <property type="entry name" value="Pep_chain_release_fac_I"/>
</dbReference>
<keyword evidence="4" id="KW-0963">Cytoplasm</keyword>
<evidence type="ECO:0000256" key="1">
    <source>
        <dbReference type="ARBA" id="ARBA00010835"/>
    </source>
</evidence>
<dbReference type="AlphaFoldDB" id="A0A1G1XJP6"/>
<evidence type="ECO:0000259" key="7">
    <source>
        <dbReference type="PROSITE" id="PS00745"/>
    </source>
</evidence>
<dbReference type="Pfam" id="PF00472">
    <property type="entry name" value="RF-1"/>
    <property type="match status" value="1"/>
</dbReference>
<dbReference type="PANTHER" id="PTHR43116:SF3">
    <property type="entry name" value="CLASS I PEPTIDE CHAIN RELEASE FACTOR"/>
    <property type="match status" value="1"/>
</dbReference>
<dbReference type="PROSITE" id="PS00745">
    <property type="entry name" value="RF_PROK_I"/>
    <property type="match status" value="1"/>
</dbReference>
<evidence type="ECO:0000313" key="8">
    <source>
        <dbReference type="EMBL" id="OGY40249.1"/>
    </source>
</evidence>
<dbReference type="Gene3D" id="1.20.58.410">
    <property type="entry name" value="Release factor"/>
    <property type="match status" value="1"/>
</dbReference>
<dbReference type="InterPro" id="IPR045853">
    <property type="entry name" value="Pep_chain_release_fac_I_sf"/>
</dbReference>
<keyword evidence="3 4" id="KW-0648">Protein biosynthesis</keyword>
<sequence>MDFSELKIKLQSLRERLLKWQVWLDLDNKKSRIIEMETEILEPNFWKDRQKAETVSKELGRLKSELEDFEKKQQELDELETMFFIADKENQEEAGMKEILPRFEKLEKQVDKEETKTFLSGKYDKGSATLAVYAGAGGDDAEDWARMLWEMYQAFFLSKTWKFSILDESRSEAGGLKSAVAEISGDYVFGYLKGENGVHRLVRVSPFDADKQRHTSFAMVEILPEIEEKEFEIRSEDLELDLFRSSGPGGQNVNKVETAVRIKHKPTGMTVACQSERSQDRNRQKAMSLLRAKLFEIARGKAQSEKAEIKGEKKQIAWSNQIRSYVLHPYQMVKDHRTDVETSQVDKVLAGDLDRFIEAELKIGYNK</sequence>
<proteinExistence type="inferred from homology"/>
<organism evidence="8 9">
    <name type="scientific">Candidatus Brennerbacteria bacterium RIFOXYD1_FULL_41_16</name>
    <dbReference type="NCBI Taxonomy" id="1797529"/>
    <lineage>
        <taxon>Bacteria</taxon>
        <taxon>Candidatus Brenneribacteriota</taxon>
    </lineage>
</organism>
<dbReference type="Proteomes" id="UP000178570">
    <property type="component" value="Unassembled WGS sequence"/>
</dbReference>
<dbReference type="GO" id="GO:0016149">
    <property type="term" value="F:translation release factor activity, codon specific"/>
    <property type="evidence" value="ECO:0007669"/>
    <property type="project" value="UniProtKB-UniRule"/>
</dbReference>